<dbReference type="Proteomes" id="UP000244077">
    <property type="component" value="Unassembled WGS sequence"/>
</dbReference>
<dbReference type="RefSeq" id="WP_107817868.1">
    <property type="nucleotide sequence ID" value="NZ_QAOH01000021.1"/>
</dbReference>
<dbReference type="OrthoDB" id="8437764at2"/>
<reference evidence="1 2" key="1">
    <citation type="submission" date="2018-04" db="EMBL/GenBank/DDBJ databases">
        <title>Genomic Encyclopedia of Archaeal and Bacterial Type Strains, Phase II (KMG-II): from individual species to whole genera.</title>
        <authorList>
            <person name="Goeker M."/>
        </authorList>
    </citation>
    <scope>NUCLEOTIDE SEQUENCE [LARGE SCALE GENOMIC DNA]</scope>
    <source>
        <strain evidence="1 2">DSM 100434</strain>
    </source>
</reference>
<dbReference type="EMBL" id="QAOH01000021">
    <property type="protein sequence ID" value="PTQ66974.1"/>
    <property type="molecule type" value="Genomic_DNA"/>
</dbReference>
<accession>A0A2T5H5X1</accession>
<keyword evidence="2" id="KW-1185">Reference proteome</keyword>
<evidence type="ECO:0000313" key="2">
    <source>
        <dbReference type="Proteomes" id="UP000244077"/>
    </source>
</evidence>
<organism evidence="1 2">
    <name type="scientific">Celeribacter persicus</name>
    <dbReference type="NCBI Taxonomy" id="1651082"/>
    <lineage>
        <taxon>Bacteria</taxon>
        <taxon>Pseudomonadati</taxon>
        <taxon>Pseudomonadota</taxon>
        <taxon>Alphaproteobacteria</taxon>
        <taxon>Rhodobacterales</taxon>
        <taxon>Roseobacteraceae</taxon>
        <taxon>Celeribacter</taxon>
    </lineage>
</organism>
<protein>
    <submittedName>
        <fullName evidence="1">Uncharacterized protein</fullName>
    </submittedName>
</protein>
<proteinExistence type="predicted"/>
<sequence length="228" mass="25497">MYSPNPYSEYLSKREQKAFKKRGVPTGRKIEIIKTLSEEAGLGVGSIFDEFYNSQLRNAISHSDYILTENGFRCRGGISGNKGFEISFEELDRILLSAKAFVAAFFSIEQSARRVWGDQAGRAIPYDAHYKGMMEVLADREGLMCGFRVHWPNGTDSTYRRTEDGIDMVNCMLSAPHKTVDLMVGMYARNPGAFSPLVEKDGLPVYTNREGNVAPLEWPGDGSGDWRG</sequence>
<gene>
    <name evidence="1" type="ORF">C8N42_12110</name>
</gene>
<name>A0A2T5H5X1_9RHOB</name>
<dbReference type="AlphaFoldDB" id="A0A2T5H5X1"/>
<evidence type="ECO:0000313" key="1">
    <source>
        <dbReference type="EMBL" id="PTQ66974.1"/>
    </source>
</evidence>
<comment type="caution">
    <text evidence="1">The sequence shown here is derived from an EMBL/GenBank/DDBJ whole genome shotgun (WGS) entry which is preliminary data.</text>
</comment>